<keyword evidence="1" id="KW-0175">Coiled coil</keyword>
<protein>
    <submittedName>
        <fullName evidence="3">Retrotransposon protein, putative, unclassified</fullName>
    </submittedName>
</protein>
<dbReference type="Gene3D" id="2.40.70.10">
    <property type="entry name" value="Acid Proteases"/>
    <property type="match status" value="1"/>
</dbReference>
<gene>
    <name evidence="3" type="ordered locus">LOC_Os12g11650</name>
</gene>
<dbReference type="Gene3D" id="3.10.10.10">
    <property type="entry name" value="HIV Type 1 Reverse Transcriptase, subunit A, domain 1"/>
    <property type="match status" value="1"/>
</dbReference>
<dbReference type="PANTHER" id="PTHR15503:SF22">
    <property type="entry name" value="TRANSPOSON TY3-I GAG POLYPROTEIN"/>
    <property type="match status" value="1"/>
</dbReference>
<sequence length="770" mass="89180">MVQEGMLDLLLKTLEDNKKKRMEAEERNRMDMKELKAVWKLGYLKLRSRDRQEALVRQWFHIRQTNTVAEYVEKFDSLMHLLLAYEQSVPQVYFVQKFIDGLKDEEEALEGVKIGVFRRSDCTNYLRPMHKLHVVHELLDILQEDTEEILSAETATQKEDLIVMAISQQAANVTESGSTNSFIDEQVGMKMIGVEEFQHSLKVQIADGGQLICSKILPGCNWCMQGHSFKNDFKLIPLGSYDIILGMDWLQQHSPMQIDWIQKWVEFQYQNQLIRLHGIKKQSSTYANISIEQLVGMAKSGAIMYLVKIAETTHEEEFPIPEKIQQVLQSYQDVLAEPKNLPPRRNCDHKIPLIEGAQPVNLRPYRYNPELKDELEKQVNEMLELDVKQPSQSAWSPNYFSSSHEQHISPSPEKTHVANVSQVLQLLRKDHWQVKFSKCSFAQQQRLHTPWQQRAFTKLMGLHYKICYKKGSTNSTVDALSRKDNLGDEQAMAISSGVPMWIHEVVQGYDKDEYSSQLLTELAVQPIASIFPFRMAKPERVIYPGVLRPLLVPEGAWQVISMDFIEGLPVSESLEDCSVPDLEEWLRDRKFVHQLIQQHLHRAQQQMKAFPDKNRSFREFAPEDWVYLKLQPYVQSSVAKRANHKLSFKFFGPFQILQKHSLPSPLDSLSVPVAFLDYRLTRKGGDTVDATWEDQANLQTRFPCAPAWGQAGFQGRENVRIPLERLEEKEHGDNELDEQQSEGGKVEAVFQKLKHKRKANTKYMFSEWVV</sequence>
<reference evidence="3" key="2">
    <citation type="submission" date="2005-04" db="EMBL/GenBank/DDBJ databases">
        <authorList>
            <person name="Buell C.R."/>
            <person name="Wing R.A."/>
            <person name="McCombie W.A."/>
            <person name="Ouyang S."/>
        </authorList>
    </citation>
    <scope>NUCLEOTIDE SEQUENCE</scope>
</reference>
<dbReference type="PANTHER" id="PTHR15503">
    <property type="entry name" value="LDOC1 RELATED"/>
    <property type="match status" value="1"/>
</dbReference>
<dbReference type="CDD" id="cd00303">
    <property type="entry name" value="retropepsin_like"/>
    <property type="match status" value="1"/>
</dbReference>
<accession>Q2QVU1</accession>
<dbReference type="Pfam" id="PF03732">
    <property type="entry name" value="Retrotrans_gag"/>
    <property type="match status" value="1"/>
</dbReference>
<dbReference type="SUPFAM" id="SSF56672">
    <property type="entry name" value="DNA/RNA polymerases"/>
    <property type="match status" value="1"/>
</dbReference>
<dbReference type="InterPro" id="IPR032567">
    <property type="entry name" value="RTL1-rel"/>
</dbReference>
<dbReference type="InterPro" id="IPR021109">
    <property type="entry name" value="Peptidase_aspartic_dom_sf"/>
</dbReference>
<dbReference type="InterPro" id="IPR043502">
    <property type="entry name" value="DNA/RNA_pol_sf"/>
</dbReference>
<reference evidence="3" key="1">
    <citation type="journal article" date="2005" name="BMC Biol.">
        <title>The sequence of rice chromosomes 11 and 12, rich in disease resistance genes and recent gene duplications.</title>
        <authorList>
            <consortium name="The rice chromosomes 11 and 12 sequencing consortia"/>
        </authorList>
    </citation>
    <scope>NUCLEOTIDE SEQUENCE [LARGE SCALE GENOMIC DNA]</scope>
</reference>
<dbReference type="AlphaFoldDB" id="Q2QVU1"/>
<evidence type="ECO:0000259" key="2">
    <source>
        <dbReference type="Pfam" id="PF03732"/>
    </source>
</evidence>
<evidence type="ECO:0000256" key="1">
    <source>
        <dbReference type="SAM" id="Coils"/>
    </source>
</evidence>
<evidence type="ECO:0000313" key="3">
    <source>
        <dbReference type="EMBL" id="ABA96179.1"/>
    </source>
</evidence>
<dbReference type="InterPro" id="IPR005162">
    <property type="entry name" value="Retrotrans_gag_dom"/>
</dbReference>
<feature type="coiled-coil region" evidence="1">
    <location>
        <begin position="7"/>
        <end position="35"/>
    </location>
</feature>
<dbReference type="EMBL" id="DP000011">
    <property type="protein sequence ID" value="ABA96179.1"/>
    <property type="molecule type" value="Genomic_DNA"/>
</dbReference>
<name>Q2QVU1_ORYSJ</name>
<feature type="domain" description="Retrotransposon gag" evidence="2">
    <location>
        <begin position="48"/>
        <end position="103"/>
    </location>
</feature>
<organism evidence="3">
    <name type="scientific">Oryza sativa subsp. japonica</name>
    <name type="common">Rice</name>
    <dbReference type="NCBI Taxonomy" id="39947"/>
    <lineage>
        <taxon>Eukaryota</taxon>
        <taxon>Viridiplantae</taxon>
        <taxon>Streptophyta</taxon>
        <taxon>Embryophyta</taxon>
        <taxon>Tracheophyta</taxon>
        <taxon>Spermatophyta</taxon>
        <taxon>Magnoliopsida</taxon>
        <taxon>Liliopsida</taxon>
        <taxon>Poales</taxon>
        <taxon>Poaceae</taxon>
        <taxon>BOP clade</taxon>
        <taxon>Oryzoideae</taxon>
        <taxon>Oryzeae</taxon>
        <taxon>Oryzinae</taxon>
        <taxon>Oryza</taxon>
        <taxon>Oryza sativa</taxon>
    </lineage>
</organism>
<dbReference type="Pfam" id="PF08284">
    <property type="entry name" value="RVP_2"/>
    <property type="match status" value="1"/>
</dbReference>
<proteinExistence type="predicted"/>
<reference evidence="3" key="3">
    <citation type="submission" date="2006-01" db="EMBL/GenBank/DDBJ databases">
        <authorList>
            <person name="Buell R."/>
        </authorList>
    </citation>
    <scope>NUCLEOTIDE SEQUENCE</scope>
</reference>